<dbReference type="EMBL" id="QGDQ01000011">
    <property type="protein sequence ID" value="PWJ53638.1"/>
    <property type="molecule type" value="Genomic_DNA"/>
</dbReference>
<comment type="caution">
    <text evidence="1">The sequence shown here is derived from an EMBL/GenBank/DDBJ whole genome shotgun (WGS) entry which is preliminary data.</text>
</comment>
<proteinExistence type="predicted"/>
<keyword evidence="2" id="KW-1185">Reference proteome</keyword>
<name>A0A316A8V0_9ACTN</name>
<dbReference type="PROSITE" id="PS51257">
    <property type="entry name" value="PROKAR_LIPOPROTEIN"/>
    <property type="match status" value="1"/>
</dbReference>
<reference evidence="1 2" key="1">
    <citation type="submission" date="2018-03" db="EMBL/GenBank/DDBJ databases">
        <title>Genomic Encyclopedia of Archaeal and Bacterial Type Strains, Phase II (KMG-II): from individual species to whole genera.</title>
        <authorList>
            <person name="Goeker M."/>
        </authorList>
    </citation>
    <scope>NUCLEOTIDE SEQUENCE [LARGE SCALE GENOMIC DNA]</scope>
    <source>
        <strain evidence="1 2">DSM 44889</strain>
    </source>
</reference>
<dbReference type="OrthoDB" id="5146467at2"/>
<dbReference type="AlphaFoldDB" id="A0A316A8V0"/>
<sequence>MRGVRGQGGARWLSAAVTAAVAVVVGGASGCVRDEAMAGMGLPRLSADEQVAGDAVPFQGTLEIGPQGCLMVRLTDPAGDTADRWTAWPSGSEAVYGSAEEGNGAKVDRETFMGGDAVSGTGRLVPLSALPGGISPGSYFEGSGRYCDALVGGVLVIDEVAHA</sequence>
<dbReference type="RefSeq" id="WP_109774261.1">
    <property type="nucleotide sequence ID" value="NZ_QGDQ01000011.1"/>
</dbReference>
<evidence type="ECO:0000313" key="2">
    <source>
        <dbReference type="Proteomes" id="UP000245469"/>
    </source>
</evidence>
<organism evidence="1 2">
    <name type="scientific">Quadrisphaera granulorum</name>
    <dbReference type="NCBI Taxonomy" id="317664"/>
    <lineage>
        <taxon>Bacteria</taxon>
        <taxon>Bacillati</taxon>
        <taxon>Actinomycetota</taxon>
        <taxon>Actinomycetes</taxon>
        <taxon>Kineosporiales</taxon>
        <taxon>Kineosporiaceae</taxon>
        <taxon>Quadrisphaera</taxon>
    </lineage>
</organism>
<gene>
    <name evidence="1" type="ORF">BXY45_11141</name>
</gene>
<dbReference type="Proteomes" id="UP000245469">
    <property type="component" value="Unassembled WGS sequence"/>
</dbReference>
<evidence type="ECO:0000313" key="1">
    <source>
        <dbReference type="EMBL" id="PWJ53638.1"/>
    </source>
</evidence>
<protein>
    <submittedName>
        <fullName evidence="1">Uncharacterized protein</fullName>
    </submittedName>
</protein>
<accession>A0A316A8V0</accession>